<proteinExistence type="predicted"/>
<dbReference type="HOGENOM" id="CLU_042913_0_0_6"/>
<feature type="chain" id="PRO_5002657736" evidence="1">
    <location>
        <begin position="24"/>
        <end position="318"/>
    </location>
</feature>
<keyword evidence="3" id="KW-1185">Reference proteome</keyword>
<dbReference type="InterPro" id="IPR007939">
    <property type="entry name" value="Cu-R_B_prcur"/>
</dbReference>
<sequence precursor="true">MKNAYLVNVIAASLISLSTQAVAAGAAISNEAVSNSAVPNKAVANGATSNMDGDKMLARMKTASMPAMAEMQMQGGDAPADSRDPHAYSGGYSLSNGPYALPESQRIRMADEAAFWAVMGERLEYDNDDNIAFDLSAWYGGTYDRIWLKLEGDYSQDGLEETQAELLWGHAISSYFDFQLGTRFDYYAEGQNRQWLAVGVQGLAPYWFELDLTAYLGEQGRSALSLQVEYEWLLTQRLILQPRVELTLYGKDDPQNSIGSGLSDASLGLRLRYEFSRQFAPYVGIERRETFGATADYLEAAGESAGDTRVLAGIRFWF</sequence>
<accession>A3QI24</accession>
<evidence type="ECO:0000313" key="3">
    <source>
        <dbReference type="Proteomes" id="UP000001558"/>
    </source>
</evidence>
<dbReference type="KEGG" id="slo:Shew_3256"/>
<protein>
    <submittedName>
        <fullName evidence="2">Copper resistance B</fullName>
    </submittedName>
</protein>
<dbReference type="AlphaFoldDB" id="A3QI24"/>
<dbReference type="OrthoDB" id="9778934at2"/>
<organism evidence="2 3">
    <name type="scientific">Shewanella loihica (strain ATCC BAA-1088 / PV-4)</name>
    <dbReference type="NCBI Taxonomy" id="323850"/>
    <lineage>
        <taxon>Bacteria</taxon>
        <taxon>Pseudomonadati</taxon>
        <taxon>Pseudomonadota</taxon>
        <taxon>Gammaproteobacteria</taxon>
        <taxon>Alteromonadales</taxon>
        <taxon>Shewanellaceae</taxon>
        <taxon>Shewanella</taxon>
    </lineage>
</organism>
<dbReference type="GO" id="GO:0005507">
    <property type="term" value="F:copper ion binding"/>
    <property type="evidence" value="ECO:0007669"/>
    <property type="project" value="InterPro"/>
</dbReference>
<dbReference type="GO" id="GO:0006878">
    <property type="term" value="P:intracellular copper ion homeostasis"/>
    <property type="evidence" value="ECO:0007669"/>
    <property type="project" value="InterPro"/>
</dbReference>
<evidence type="ECO:0000256" key="1">
    <source>
        <dbReference type="SAM" id="SignalP"/>
    </source>
</evidence>
<name>A3QI24_SHELP</name>
<keyword evidence="1" id="KW-0732">Signal</keyword>
<dbReference type="EMBL" id="CP000606">
    <property type="protein sequence ID" value="ABO25122.1"/>
    <property type="molecule type" value="Genomic_DNA"/>
</dbReference>
<feature type="signal peptide" evidence="1">
    <location>
        <begin position="1"/>
        <end position="23"/>
    </location>
</feature>
<gene>
    <name evidence="2" type="ordered locus">Shew_3256</name>
</gene>
<reference evidence="2 3" key="1">
    <citation type="submission" date="2007-03" db="EMBL/GenBank/DDBJ databases">
        <title>Complete sequence of Shewanella loihica PV-4.</title>
        <authorList>
            <consortium name="US DOE Joint Genome Institute"/>
            <person name="Copeland A."/>
            <person name="Lucas S."/>
            <person name="Lapidus A."/>
            <person name="Barry K."/>
            <person name="Detter J.C."/>
            <person name="Glavina del Rio T."/>
            <person name="Hammon N."/>
            <person name="Israni S."/>
            <person name="Dalin E."/>
            <person name="Tice H."/>
            <person name="Pitluck S."/>
            <person name="Chain P."/>
            <person name="Malfatti S."/>
            <person name="Shin M."/>
            <person name="Vergez L."/>
            <person name="Schmutz J."/>
            <person name="Larimer F."/>
            <person name="Land M."/>
            <person name="Hauser L."/>
            <person name="Kyrpides N."/>
            <person name="Mikhailova N."/>
            <person name="Romine M.F."/>
            <person name="Serres G."/>
            <person name="Fredrickson J."/>
            <person name="Tiedje J."/>
            <person name="Richardson P."/>
        </authorList>
    </citation>
    <scope>NUCLEOTIDE SEQUENCE [LARGE SCALE GENOMIC DNA]</scope>
    <source>
        <strain evidence="3">ATCC BAA-1088 / PV-4</strain>
    </source>
</reference>
<dbReference type="STRING" id="323850.Shew_3256"/>
<dbReference type="eggNOG" id="COG3667">
    <property type="taxonomic scope" value="Bacteria"/>
</dbReference>
<dbReference type="GO" id="GO:0009279">
    <property type="term" value="C:cell outer membrane"/>
    <property type="evidence" value="ECO:0007669"/>
    <property type="project" value="InterPro"/>
</dbReference>
<dbReference type="Pfam" id="PF05275">
    <property type="entry name" value="CopB"/>
    <property type="match status" value="1"/>
</dbReference>
<dbReference type="Proteomes" id="UP000001558">
    <property type="component" value="Chromosome"/>
</dbReference>
<evidence type="ECO:0000313" key="2">
    <source>
        <dbReference type="EMBL" id="ABO25122.1"/>
    </source>
</evidence>